<dbReference type="InterPro" id="IPR005238">
    <property type="entry name" value="ComB-like"/>
</dbReference>
<dbReference type="PANTHER" id="PTHR37311">
    <property type="entry name" value="2-PHOSPHOSULFOLACTATE PHOSPHATASE-RELATED"/>
    <property type="match status" value="1"/>
</dbReference>
<dbReference type="InterPro" id="IPR036702">
    <property type="entry name" value="ComB-like_sf"/>
</dbReference>
<evidence type="ECO:0000256" key="6">
    <source>
        <dbReference type="ARBA" id="ARBA00022842"/>
    </source>
</evidence>
<dbReference type="GO" id="GO:0000287">
    <property type="term" value="F:magnesium ion binding"/>
    <property type="evidence" value="ECO:0007669"/>
    <property type="project" value="UniProtKB-UniRule"/>
</dbReference>
<evidence type="ECO:0000256" key="2">
    <source>
        <dbReference type="ARBA" id="ARBA00009997"/>
    </source>
</evidence>
<dbReference type="HAMAP" id="MF_00490">
    <property type="entry name" value="ComB"/>
    <property type="match status" value="1"/>
</dbReference>
<organism evidence="9 10">
    <name type="scientific">Fulvivirga sediminis</name>
    <dbReference type="NCBI Taxonomy" id="2803949"/>
    <lineage>
        <taxon>Bacteria</taxon>
        <taxon>Pseudomonadati</taxon>
        <taxon>Bacteroidota</taxon>
        <taxon>Cytophagia</taxon>
        <taxon>Cytophagales</taxon>
        <taxon>Fulvivirgaceae</taxon>
        <taxon>Fulvivirga</taxon>
    </lineage>
</organism>
<dbReference type="EC" id="3.1.3.71" evidence="3 8"/>
<sequence>MKTIDVCLSPELIHLFDLKGKLVVIVDILRATSCMTTGMAHGVKAIRPFADQAACREMKKQNYFLAGERNGIKVEDFDLGNSPFDYMQEEVKGNKVAVTTTNGTVAIEKSAEADEIVIGSFLNITAVAEYLKNQDKDVIVFCAGWKGKVNLEDSLFAGALVAKLKDDFESACDAPLFAQAAFEYTEASLLEAVKNSSHAKRLNGMNIHEDIEFCMKLDEYKVVPVIRDGEITLSN</sequence>
<comment type="cofactor">
    <cofactor evidence="1 8">
        <name>Mg(2+)</name>
        <dbReference type="ChEBI" id="CHEBI:18420"/>
    </cofactor>
</comment>
<dbReference type="AlphaFoldDB" id="A0A937F9Q7"/>
<dbReference type="Pfam" id="PF04029">
    <property type="entry name" value="2-ph_phosp"/>
    <property type="match status" value="1"/>
</dbReference>
<dbReference type="SUPFAM" id="SSF142823">
    <property type="entry name" value="ComB-like"/>
    <property type="match status" value="1"/>
</dbReference>
<dbReference type="RefSeq" id="WP_202244315.1">
    <property type="nucleotide sequence ID" value="NZ_JAESIY010000005.1"/>
</dbReference>
<dbReference type="GO" id="GO:0050532">
    <property type="term" value="F:2-phosphosulfolactate phosphatase activity"/>
    <property type="evidence" value="ECO:0007669"/>
    <property type="project" value="UniProtKB-UniRule"/>
</dbReference>
<reference evidence="9" key="1">
    <citation type="submission" date="2021-01" db="EMBL/GenBank/DDBJ databases">
        <title>Fulvivirga kasyanovii gen. nov., sp nov., a novel member of the phylum Bacteroidetes isolated from seawater in a mussel farm.</title>
        <authorList>
            <person name="Zhao L.-H."/>
            <person name="Wang Z.-J."/>
        </authorList>
    </citation>
    <scope>NUCLEOTIDE SEQUENCE</scope>
    <source>
        <strain evidence="9">2943</strain>
    </source>
</reference>
<evidence type="ECO:0000313" key="9">
    <source>
        <dbReference type="EMBL" id="MBL3656523.1"/>
    </source>
</evidence>
<evidence type="ECO:0000256" key="3">
    <source>
        <dbReference type="ARBA" id="ARBA00012953"/>
    </source>
</evidence>
<comment type="caution">
    <text evidence="9">The sequence shown here is derived from an EMBL/GenBank/DDBJ whole genome shotgun (WGS) entry which is preliminary data.</text>
</comment>
<proteinExistence type="inferred from homology"/>
<keyword evidence="10" id="KW-1185">Reference proteome</keyword>
<gene>
    <name evidence="8" type="primary">comB</name>
    <name evidence="9" type="ORF">JL102_10300</name>
</gene>
<dbReference type="EMBL" id="JAESIY010000005">
    <property type="protein sequence ID" value="MBL3656523.1"/>
    <property type="molecule type" value="Genomic_DNA"/>
</dbReference>
<evidence type="ECO:0000313" key="10">
    <source>
        <dbReference type="Proteomes" id="UP000659388"/>
    </source>
</evidence>
<evidence type="ECO:0000256" key="8">
    <source>
        <dbReference type="HAMAP-Rule" id="MF_00490"/>
    </source>
</evidence>
<protein>
    <recommendedName>
        <fullName evidence="4 8">Probable 2-phosphosulfolactate phosphatase</fullName>
        <ecNumber evidence="3 8">3.1.3.71</ecNumber>
    </recommendedName>
</protein>
<name>A0A937F9Q7_9BACT</name>
<evidence type="ECO:0000256" key="5">
    <source>
        <dbReference type="ARBA" id="ARBA00022801"/>
    </source>
</evidence>
<dbReference type="GO" id="GO:0050545">
    <property type="term" value="F:sulfopyruvate decarboxylase activity"/>
    <property type="evidence" value="ECO:0007669"/>
    <property type="project" value="TreeGrafter"/>
</dbReference>
<evidence type="ECO:0000256" key="4">
    <source>
        <dbReference type="ARBA" id="ARBA00021948"/>
    </source>
</evidence>
<dbReference type="Gene3D" id="3.90.1560.10">
    <property type="entry name" value="ComB-like"/>
    <property type="match status" value="1"/>
</dbReference>
<accession>A0A937F9Q7</accession>
<dbReference type="PANTHER" id="PTHR37311:SF1">
    <property type="entry name" value="2-PHOSPHOSULFOLACTATE PHOSPHATASE-RELATED"/>
    <property type="match status" value="1"/>
</dbReference>
<dbReference type="FunFam" id="3.90.1560.10:FF:000001">
    <property type="entry name" value="Probable 2-phosphosulfolactate phosphatase"/>
    <property type="match status" value="1"/>
</dbReference>
<keyword evidence="5 8" id="KW-0378">Hydrolase</keyword>
<evidence type="ECO:0000256" key="7">
    <source>
        <dbReference type="ARBA" id="ARBA00033711"/>
    </source>
</evidence>
<dbReference type="Proteomes" id="UP000659388">
    <property type="component" value="Unassembled WGS sequence"/>
</dbReference>
<keyword evidence="6 8" id="KW-0460">Magnesium</keyword>
<evidence type="ECO:0000256" key="1">
    <source>
        <dbReference type="ARBA" id="ARBA00001946"/>
    </source>
</evidence>
<comment type="catalytic activity">
    <reaction evidence="7 8">
        <text>(2R)-O-phospho-3-sulfolactate + H2O = (2R)-3-sulfolactate + phosphate</text>
        <dbReference type="Rhea" id="RHEA:23416"/>
        <dbReference type="ChEBI" id="CHEBI:15377"/>
        <dbReference type="ChEBI" id="CHEBI:15597"/>
        <dbReference type="ChEBI" id="CHEBI:43474"/>
        <dbReference type="ChEBI" id="CHEBI:58738"/>
        <dbReference type="EC" id="3.1.3.71"/>
    </reaction>
</comment>
<comment type="similarity">
    <text evidence="2 8">Belongs to the ComB family.</text>
</comment>